<dbReference type="AlphaFoldDB" id="A0A6A3A5Z2"/>
<gene>
    <name evidence="1" type="ORF">F3Y22_tig00110570pilonHSYRG00187</name>
</gene>
<dbReference type="InterPro" id="IPR045015">
    <property type="entry name" value="AN-like"/>
</dbReference>
<sequence>MPNVLILTRSAYYSEEEWMEIREKAISMFQTFFCDGVVPKDAVSDEDEEEIEIVDEKGEFSIQEKGNALQGSSGEQLTDDIQQSLELLKTSKNLSGQSGDMLMEGYVIAIYQYTMSNVTKRDPAAQFLVVYRNKDTIGLRSFAAGGKLLQVTSHLTNY</sequence>
<dbReference type="GO" id="GO:0000226">
    <property type="term" value="P:microtubule cytoskeleton organization"/>
    <property type="evidence" value="ECO:0007669"/>
    <property type="project" value="InterPro"/>
</dbReference>
<dbReference type="PANTHER" id="PTHR43254:SF3">
    <property type="entry name" value="C-TERMINAL BINDING PROTEIN AN"/>
    <property type="match status" value="1"/>
</dbReference>
<dbReference type="PANTHER" id="PTHR43254">
    <property type="entry name" value="C-TERMINAL BINDING PROTEIN AN-RELATED"/>
    <property type="match status" value="1"/>
</dbReference>
<dbReference type="EMBL" id="VEPZ02001034">
    <property type="protein sequence ID" value="KAE8699774.1"/>
    <property type="molecule type" value="Genomic_DNA"/>
</dbReference>
<protein>
    <submittedName>
        <fullName evidence="1">Homeodomain-like superfamily protein</fullName>
    </submittedName>
</protein>
<dbReference type="GO" id="GO:0003677">
    <property type="term" value="F:DNA binding"/>
    <property type="evidence" value="ECO:0007669"/>
    <property type="project" value="UniProtKB-KW"/>
</dbReference>
<name>A0A6A3A5Z2_HIBSY</name>
<evidence type="ECO:0000313" key="1">
    <source>
        <dbReference type="EMBL" id="KAE8699774.1"/>
    </source>
</evidence>
<accession>A0A6A3A5Z2</accession>
<dbReference type="Proteomes" id="UP000436088">
    <property type="component" value="Unassembled WGS sequence"/>
</dbReference>
<organism evidence="1 2">
    <name type="scientific">Hibiscus syriacus</name>
    <name type="common">Rose of Sharon</name>
    <dbReference type="NCBI Taxonomy" id="106335"/>
    <lineage>
        <taxon>Eukaryota</taxon>
        <taxon>Viridiplantae</taxon>
        <taxon>Streptophyta</taxon>
        <taxon>Embryophyta</taxon>
        <taxon>Tracheophyta</taxon>
        <taxon>Spermatophyta</taxon>
        <taxon>Magnoliopsida</taxon>
        <taxon>eudicotyledons</taxon>
        <taxon>Gunneridae</taxon>
        <taxon>Pentapetalae</taxon>
        <taxon>rosids</taxon>
        <taxon>malvids</taxon>
        <taxon>Malvales</taxon>
        <taxon>Malvaceae</taxon>
        <taxon>Malvoideae</taxon>
        <taxon>Hibiscus</taxon>
    </lineage>
</organism>
<comment type="caution">
    <text evidence="1">The sequence shown here is derived from an EMBL/GenBank/DDBJ whole genome shotgun (WGS) entry which is preliminary data.</text>
</comment>
<evidence type="ECO:0000313" key="2">
    <source>
        <dbReference type="Proteomes" id="UP000436088"/>
    </source>
</evidence>
<proteinExistence type="predicted"/>
<keyword evidence="2" id="KW-1185">Reference proteome</keyword>
<reference evidence="1" key="1">
    <citation type="submission" date="2019-09" db="EMBL/GenBank/DDBJ databases">
        <title>Draft genome information of white flower Hibiscus syriacus.</title>
        <authorList>
            <person name="Kim Y.-M."/>
        </authorList>
    </citation>
    <scope>NUCLEOTIDE SEQUENCE [LARGE SCALE GENOMIC DNA]</scope>
    <source>
        <strain evidence="1">YM2019G1</strain>
    </source>
</reference>